<keyword evidence="3" id="KW-1185">Reference proteome</keyword>
<organism evidence="2 3">
    <name type="scientific">Marinomonas arenicola</name>
    <dbReference type="NCBI Taxonomy" id="569601"/>
    <lineage>
        <taxon>Bacteria</taxon>
        <taxon>Pseudomonadati</taxon>
        <taxon>Pseudomonadota</taxon>
        <taxon>Gammaproteobacteria</taxon>
        <taxon>Oceanospirillales</taxon>
        <taxon>Oceanospirillaceae</taxon>
        <taxon>Marinomonas</taxon>
    </lineage>
</organism>
<dbReference type="Proteomes" id="UP001379949">
    <property type="component" value="Unassembled WGS sequence"/>
</dbReference>
<evidence type="ECO:0000313" key="3">
    <source>
        <dbReference type="Proteomes" id="UP001379949"/>
    </source>
</evidence>
<feature type="signal peptide" evidence="1">
    <location>
        <begin position="1"/>
        <end position="23"/>
    </location>
</feature>
<protein>
    <submittedName>
        <fullName evidence="2">Uncharacterized protein</fullName>
    </submittedName>
</protein>
<sequence length="133" mass="14770">MKRYSLLMCMAVGALFASVNVQAANPGQSAERCLDVSTNSKSSHNLIFKNRCSYQIFVVWCGDLKYSKKECGDGPRNTYYTQSANIRAYDEKATTLKSRGSYEYASCKGKIGFGSKGIEHSASNNGRYRCTRT</sequence>
<accession>A0ABU9G503</accession>
<evidence type="ECO:0000256" key="1">
    <source>
        <dbReference type="SAM" id="SignalP"/>
    </source>
</evidence>
<gene>
    <name evidence="2" type="ORF">V6242_02710</name>
</gene>
<evidence type="ECO:0000313" key="2">
    <source>
        <dbReference type="EMBL" id="MEL0612042.1"/>
    </source>
</evidence>
<name>A0ABU9G503_9GAMM</name>
<comment type="caution">
    <text evidence="2">The sequence shown here is derived from an EMBL/GenBank/DDBJ whole genome shotgun (WGS) entry which is preliminary data.</text>
</comment>
<feature type="chain" id="PRO_5046631301" evidence="1">
    <location>
        <begin position="24"/>
        <end position="133"/>
    </location>
</feature>
<proteinExistence type="predicted"/>
<keyword evidence="1" id="KW-0732">Signal</keyword>
<dbReference type="EMBL" id="JBAKAR010000001">
    <property type="protein sequence ID" value="MEL0612042.1"/>
    <property type="molecule type" value="Genomic_DNA"/>
</dbReference>
<reference evidence="2 3" key="1">
    <citation type="submission" date="2024-02" db="EMBL/GenBank/DDBJ databases">
        <title>Bacteria isolated from the canopy kelp, Nereocystis luetkeana.</title>
        <authorList>
            <person name="Pfister C.A."/>
            <person name="Younker I.T."/>
            <person name="Light S.H."/>
        </authorList>
    </citation>
    <scope>NUCLEOTIDE SEQUENCE [LARGE SCALE GENOMIC DNA]</scope>
    <source>
        <strain evidence="2 3">TI.4.07</strain>
    </source>
</reference>
<dbReference type="RefSeq" id="WP_341562252.1">
    <property type="nucleotide sequence ID" value="NZ_JBAKAQ010000001.1"/>
</dbReference>